<comment type="caution">
    <text evidence="9">The sequence shown here is derived from an EMBL/GenBank/DDBJ whole genome shotgun (WGS) entry which is preliminary data.</text>
</comment>
<name>A0ABT8TBT9_9GAMM</name>
<dbReference type="Pfam" id="PF08281">
    <property type="entry name" value="Sigma70_r4_2"/>
    <property type="match status" value="1"/>
</dbReference>
<keyword evidence="2 6" id="KW-0805">Transcription regulation</keyword>
<dbReference type="SUPFAM" id="SSF88659">
    <property type="entry name" value="Sigma3 and sigma4 domains of RNA polymerase sigma factors"/>
    <property type="match status" value="1"/>
</dbReference>
<dbReference type="InterPro" id="IPR013324">
    <property type="entry name" value="RNA_pol_sigma_r3/r4-like"/>
</dbReference>
<feature type="domain" description="RNA polymerase sigma factor 70 region 4 type 2" evidence="8">
    <location>
        <begin position="117"/>
        <end position="169"/>
    </location>
</feature>
<keyword evidence="4 6" id="KW-0238">DNA-binding</keyword>
<evidence type="ECO:0000259" key="7">
    <source>
        <dbReference type="Pfam" id="PF04542"/>
    </source>
</evidence>
<dbReference type="Pfam" id="PF04542">
    <property type="entry name" value="Sigma70_r2"/>
    <property type="match status" value="1"/>
</dbReference>
<evidence type="ECO:0000256" key="6">
    <source>
        <dbReference type="RuleBase" id="RU000716"/>
    </source>
</evidence>
<evidence type="ECO:0000256" key="3">
    <source>
        <dbReference type="ARBA" id="ARBA00023082"/>
    </source>
</evidence>
<dbReference type="Proteomes" id="UP001168380">
    <property type="component" value="Unassembled WGS sequence"/>
</dbReference>
<evidence type="ECO:0000256" key="4">
    <source>
        <dbReference type="ARBA" id="ARBA00023125"/>
    </source>
</evidence>
<dbReference type="PANTHER" id="PTHR43133">
    <property type="entry name" value="RNA POLYMERASE ECF-TYPE SIGMA FACTO"/>
    <property type="match status" value="1"/>
</dbReference>
<accession>A0ABT8TBT9</accession>
<dbReference type="InterPro" id="IPR036388">
    <property type="entry name" value="WH-like_DNA-bd_sf"/>
</dbReference>
<protein>
    <recommendedName>
        <fullName evidence="6">RNA polymerase sigma factor</fullName>
    </recommendedName>
</protein>
<dbReference type="InterPro" id="IPR007627">
    <property type="entry name" value="RNA_pol_sigma70_r2"/>
</dbReference>
<dbReference type="NCBIfam" id="TIGR02937">
    <property type="entry name" value="sigma70-ECF"/>
    <property type="match status" value="1"/>
</dbReference>
<keyword evidence="10" id="KW-1185">Reference proteome</keyword>
<dbReference type="InterPro" id="IPR013249">
    <property type="entry name" value="RNA_pol_sigma70_r4_t2"/>
</dbReference>
<dbReference type="InterPro" id="IPR039425">
    <property type="entry name" value="RNA_pol_sigma-70-like"/>
</dbReference>
<evidence type="ECO:0000256" key="1">
    <source>
        <dbReference type="ARBA" id="ARBA00010641"/>
    </source>
</evidence>
<dbReference type="CDD" id="cd06171">
    <property type="entry name" value="Sigma70_r4"/>
    <property type="match status" value="1"/>
</dbReference>
<proteinExistence type="inferred from homology"/>
<dbReference type="EMBL" id="JAULRT010000035">
    <property type="protein sequence ID" value="MDO3381571.1"/>
    <property type="molecule type" value="Genomic_DNA"/>
</dbReference>
<dbReference type="SUPFAM" id="SSF88946">
    <property type="entry name" value="Sigma2 domain of RNA polymerase sigma factors"/>
    <property type="match status" value="1"/>
</dbReference>
<dbReference type="Gene3D" id="1.10.10.10">
    <property type="entry name" value="Winged helix-like DNA-binding domain superfamily/Winged helix DNA-binding domain"/>
    <property type="match status" value="1"/>
</dbReference>
<evidence type="ECO:0000313" key="9">
    <source>
        <dbReference type="EMBL" id="MDO3381571.1"/>
    </source>
</evidence>
<evidence type="ECO:0000256" key="2">
    <source>
        <dbReference type="ARBA" id="ARBA00023015"/>
    </source>
</evidence>
<dbReference type="Gene3D" id="1.10.1740.10">
    <property type="match status" value="1"/>
</dbReference>
<gene>
    <name evidence="9" type="ORF">QWI16_05250</name>
</gene>
<dbReference type="PANTHER" id="PTHR43133:SF8">
    <property type="entry name" value="RNA POLYMERASE SIGMA FACTOR HI_1459-RELATED"/>
    <property type="match status" value="1"/>
</dbReference>
<sequence>MEISDEILIERAVKRRDQHAFSQLVRRHQSRLRQSLRTLCAGDHALADDIAQEAFIKAYKALAGFKREAQFFTWLYQIARNQLISHYRKKLPEPDSELVERSGEDTAAPTDQALTRRDLSRAMTQLSAAQRESLHLTYQLGYSNEEAAQLMQIPVGTVKSHVLRAKAKLKSILQDWQGETFNEPE</sequence>
<dbReference type="InterPro" id="IPR000838">
    <property type="entry name" value="RNA_pol_sigma70_ECF_CS"/>
</dbReference>
<organism evidence="9 10">
    <name type="scientific">Gilvimarinus algae</name>
    <dbReference type="NCBI Taxonomy" id="3058037"/>
    <lineage>
        <taxon>Bacteria</taxon>
        <taxon>Pseudomonadati</taxon>
        <taxon>Pseudomonadota</taxon>
        <taxon>Gammaproteobacteria</taxon>
        <taxon>Cellvibrionales</taxon>
        <taxon>Cellvibrionaceae</taxon>
        <taxon>Gilvimarinus</taxon>
    </lineage>
</organism>
<evidence type="ECO:0000259" key="8">
    <source>
        <dbReference type="Pfam" id="PF08281"/>
    </source>
</evidence>
<evidence type="ECO:0000313" key="10">
    <source>
        <dbReference type="Proteomes" id="UP001168380"/>
    </source>
</evidence>
<keyword evidence="5 6" id="KW-0804">Transcription</keyword>
<reference evidence="9" key="1">
    <citation type="submission" date="2023-07" db="EMBL/GenBank/DDBJ databases">
        <title>Gilvimarinus algae sp. nov., isolated from the surface of Kelp.</title>
        <authorList>
            <person name="Sun Y.Y."/>
            <person name="Gong Y."/>
            <person name="Du Z.J."/>
        </authorList>
    </citation>
    <scope>NUCLEOTIDE SEQUENCE</scope>
    <source>
        <strain evidence="9">SDUM040014</strain>
    </source>
</reference>
<feature type="domain" description="RNA polymerase sigma-70 region 2" evidence="7">
    <location>
        <begin position="24"/>
        <end position="90"/>
    </location>
</feature>
<keyword evidence="3 6" id="KW-0731">Sigma factor</keyword>
<dbReference type="PROSITE" id="PS01063">
    <property type="entry name" value="SIGMA70_ECF"/>
    <property type="match status" value="1"/>
</dbReference>
<dbReference type="InterPro" id="IPR013325">
    <property type="entry name" value="RNA_pol_sigma_r2"/>
</dbReference>
<comment type="similarity">
    <text evidence="1 6">Belongs to the sigma-70 factor family. ECF subfamily.</text>
</comment>
<evidence type="ECO:0000256" key="5">
    <source>
        <dbReference type="ARBA" id="ARBA00023163"/>
    </source>
</evidence>
<dbReference type="InterPro" id="IPR014284">
    <property type="entry name" value="RNA_pol_sigma-70_dom"/>
</dbReference>
<dbReference type="RefSeq" id="WP_302711703.1">
    <property type="nucleotide sequence ID" value="NZ_JAULRT010000035.1"/>
</dbReference>